<organism evidence="3 4">
    <name type="scientific">Postia placenta MAD-698-R-SB12</name>
    <dbReference type="NCBI Taxonomy" id="670580"/>
    <lineage>
        <taxon>Eukaryota</taxon>
        <taxon>Fungi</taxon>
        <taxon>Dikarya</taxon>
        <taxon>Basidiomycota</taxon>
        <taxon>Agaricomycotina</taxon>
        <taxon>Agaricomycetes</taxon>
        <taxon>Polyporales</taxon>
        <taxon>Adustoporiaceae</taxon>
        <taxon>Rhodonia</taxon>
    </lineage>
</organism>
<evidence type="ECO:0000256" key="1">
    <source>
        <dbReference type="SAM" id="MobiDB-lite"/>
    </source>
</evidence>
<feature type="region of interest" description="Disordered" evidence="1">
    <location>
        <begin position="552"/>
        <end position="586"/>
    </location>
</feature>
<dbReference type="InterPro" id="IPR045341">
    <property type="entry name" value="DUF6532"/>
</dbReference>
<name>A0A1X6NDY3_9APHY</name>
<dbReference type="OrthoDB" id="2751838at2759"/>
<proteinExistence type="predicted"/>
<feature type="compositionally biased region" description="Basic and acidic residues" evidence="1">
    <location>
        <begin position="555"/>
        <end position="567"/>
    </location>
</feature>
<dbReference type="RefSeq" id="XP_024343440.1">
    <property type="nucleotide sequence ID" value="XM_024484004.1"/>
</dbReference>
<dbReference type="STRING" id="670580.A0A1X6NDY3"/>
<dbReference type="Pfam" id="PF20149">
    <property type="entry name" value="DUF6532"/>
    <property type="match status" value="1"/>
</dbReference>
<dbReference type="Proteomes" id="UP000194127">
    <property type="component" value="Unassembled WGS sequence"/>
</dbReference>
<sequence length="586" mass="65542">MSACFGMTASLQAPIPHGLQMDTRMSAPQSSWPLGVFQTGKWIGLDMWPLRKPSEFLIFNIFHLHMSWWAHAEAILNLQVSFCHAISGFTTFFAVNWGFEDRHMVKADKVWCEMSHGSATGERGKMLATCWSSCKKCLLANLEKQTSELQMNLAATPGYRASQNHTSEDLTRLGIESEDDNELDLNSIAIPSSVMFNASSLSIFTDHSQFARGQTITATPRLSLAQCKPTTSVPHTGRSRNPPPNSITPSSSIPPINNHLFGLGMEEPQHSSNSLQASQLSELTSSHSSDIEVQFNGAYTPRRRHPVTAVPAPLRDSVDACSRPKASDYMPRIKKLLLSAAYEFEALIMTRDAYPDSEVQRQWAYESWHNVTDPINDSEESDSGGAEHSGFELTDHMITVGDSPDVHRKNIHLHRRLLEKSSFHYKDPGIESGMRSGFGQHTIISRVLEVCFFKKKSKKTSFGLTYPQHFNLFPLPTMVLILAAVEHDIEEWSTGVHVMADFRELEGKPLYEAYLADLRTWENPPDGPSNKTVVCNIRKKLYKRGREFASLSAEDSEKPSRASKADMQEAYQELAGRTGETDSEAE</sequence>
<keyword evidence="4" id="KW-1185">Reference proteome</keyword>
<dbReference type="AlphaFoldDB" id="A0A1X6NDY3"/>
<accession>A0A1X6NDY3</accession>
<protein>
    <recommendedName>
        <fullName evidence="2">DUF6532 domain-containing protein</fullName>
    </recommendedName>
</protein>
<feature type="domain" description="DUF6532" evidence="2">
    <location>
        <begin position="340"/>
        <end position="521"/>
    </location>
</feature>
<dbReference type="EMBL" id="KZ110592">
    <property type="protein sequence ID" value="OSX66646.1"/>
    <property type="molecule type" value="Genomic_DNA"/>
</dbReference>
<evidence type="ECO:0000313" key="3">
    <source>
        <dbReference type="EMBL" id="OSX66646.1"/>
    </source>
</evidence>
<reference evidence="3 4" key="1">
    <citation type="submission" date="2017-04" db="EMBL/GenBank/DDBJ databases">
        <title>Genome Sequence of the Model Brown-Rot Fungus Postia placenta SB12.</title>
        <authorList>
            <consortium name="DOE Joint Genome Institute"/>
            <person name="Gaskell J."/>
            <person name="Kersten P."/>
            <person name="Larrondo L.F."/>
            <person name="Canessa P."/>
            <person name="Martinez D."/>
            <person name="Hibbett D."/>
            <person name="Schmoll M."/>
            <person name="Kubicek C.P."/>
            <person name="Martinez A.T."/>
            <person name="Yadav J."/>
            <person name="Master E."/>
            <person name="Magnuson J.K."/>
            <person name="James T."/>
            <person name="Yaver D."/>
            <person name="Berka R."/>
            <person name="Labutti K."/>
            <person name="Lipzen A."/>
            <person name="Aerts A."/>
            <person name="Barry K."/>
            <person name="Henrissat B."/>
            <person name="Blanchette R."/>
            <person name="Grigoriev I."/>
            <person name="Cullen D."/>
        </authorList>
    </citation>
    <scope>NUCLEOTIDE SEQUENCE [LARGE SCALE GENOMIC DNA]</scope>
    <source>
        <strain evidence="3 4">MAD-698-R-SB12</strain>
    </source>
</reference>
<feature type="compositionally biased region" description="Low complexity" evidence="1">
    <location>
        <begin position="247"/>
        <end position="258"/>
    </location>
</feature>
<evidence type="ECO:0000259" key="2">
    <source>
        <dbReference type="Pfam" id="PF20149"/>
    </source>
</evidence>
<gene>
    <name evidence="3" type="ORF">POSPLADRAFT_1130905</name>
</gene>
<dbReference type="GeneID" id="36328953"/>
<feature type="region of interest" description="Disordered" evidence="1">
    <location>
        <begin position="221"/>
        <end position="277"/>
    </location>
</feature>
<evidence type="ECO:0000313" key="4">
    <source>
        <dbReference type="Proteomes" id="UP000194127"/>
    </source>
</evidence>